<organism evidence="1 4">
    <name type="scientific">Scandinavium lactucae</name>
    <dbReference type="NCBI Taxonomy" id="3095028"/>
    <lineage>
        <taxon>Bacteria</taxon>
        <taxon>Pseudomonadati</taxon>
        <taxon>Pseudomonadota</taxon>
        <taxon>Gammaproteobacteria</taxon>
        <taxon>Enterobacterales</taxon>
        <taxon>Enterobacteriaceae</taxon>
        <taxon>Scandinavium</taxon>
    </lineage>
</organism>
<dbReference type="SUPFAM" id="SSF56214">
    <property type="entry name" value="4'-phosphopantetheinyl transferase"/>
    <property type="match status" value="1"/>
</dbReference>
<evidence type="ECO:0000313" key="4">
    <source>
        <dbReference type="Proteomes" id="UP001282336"/>
    </source>
</evidence>
<dbReference type="GO" id="GO:0000287">
    <property type="term" value="F:magnesium ion binding"/>
    <property type="evidence" value="ECO:0007669"/>
    <property type="project" value="InterPro"/>
</dbReference>
<evidence type="ECO:0000313" key="1">
    <source>
        <dbReference type="EMBL" id="MDX6030704.1"/>
    </source>
</evidence>
<dbReference type="EMBL" id="JAWXRC010000018">
    <property type="protein sequence ID" value="MDX6030704.1"/>
    <property type="molecule type" value="Genomic_DNA"/>
</dbReference>
<dbReference type="EMBL" id="JAWXRD010000028">
    <property type="protein sequence ID" value="MDX6040573.1"/>
    <property type="molecule type" value="Genomic_DNA"/>
</dbReference>
<dbReference type="InterPro" id="IPR037143">
    <property type="entry name" value="4-PPantetheinyl_Trfase_dom_sf"/>
</dbReference>
<comment type="caution">
    <text evidence="1">The sequence shown here is derived from an EMBL/GenBank/DDBJ whole genome shotgun (WGS) entry which is preliminary data.</text>
</comment>
<evidence type="ECO:0000313" key="2">
    <source>
        <dbReference type="EMBL" id="MDX6040573.1"/>
    </source>
</evidence>
<dbReference type="GO" id="GO:0008897">
    <property type="term" value="F:holo-[acyl-carrier-protein] synthase activity"/>
    <property type="evidence" value="ECO:0007669"/>
    <property type="project" value="InterPro"/>
</dbReference>
<dbReference type="Gene3D" id="3.90.470.20">
    <property type="entry name" value="4'-phosphopantetheinyl transferase domain"/>
    <property type="match status" value="1"/>
</dbReference>
<proteinExistence type="predicted"/>
<accession>A0AAJ2S5Z0</accession>
<reference evidence="1 3" key="1">
    <citation type="submission" date="2023-11" db="EMBL/GenBank/DDBJ databases">
        <title>Scandinavium wanjuensis sp. nov., isolated from lettuce South Korea.</title>
        <authorList>
            <person name="Park J."/>
            <person name="Park S."/>
            <person name="Oh K.K."/>
            <person name="Cho G.S."/>
            <person name="Franz C.M.A.P."/>
        </authorList>
    </citation>
    <scope>NUCLEOTIDE SEQUENCE</scope>
    <source>
        <strain evidence="1">V105_12</strain>
        <strain evidence="2 3">V105_6</strain>
    </source>
</reference>
<dbReference type="AlphaFoldDB" id="A0AAJ2S5Z0"/>
<dbReference type="Proteomes" id="UP001275664">
    <property type="component" value="Unassembled WGS sequence"/>
</dbReference>
<evidence type="ECO:0008006" key="5">
    <source>
        <dbReference type="Google" id="ProtNLM"/>
    </source>
</evidence>
<evidence type="ECO:0000313" key="3">
    <source>
        <dbReference type="Proteomes" id="UP001275664"/>
    </source>
</evidence>
<gene>
    <name evidence="2" type="ORF">SIK69_10290</name>
    <name evidence="1" type="ORF">SIL20_04140</name>
</gene>
<dbReference type="Proteomes" id="UP001282336">
    <property type="component" value="Unassembled WGS sequence"/>
</dbReference>
<keyword evidence="3" id="KW-1185">Reference proteome</keyword>
<protein>
    <recommendedName>
        <fullName evidence="5">Phosphopantetheinyl transferase</fullName>
    </recommendedName>
</protein>
<name>A0AAJ2S5Z0_9ENTR</name>
<dbReference type="RefSeq" id="WP_319627296.1">
    <property type="nucleotide sequence ID" value="NZ_JAWXRB010000002.1"/>
</dbReference>
<sequence length="249" mass="27702">MATHFARGILTDGHLHSVRLSSSCHNKSRQLPAHRRARFLASRALLAELLFMLYGISELPEIITRPDGKPVFRDSTQPRFSIAYAGNIVGVALTTEGECGLDMELQRATRSFHSPAAPDAYPFSSNENLWIKNQTDPNEARAQLLALRQSVLKLTGDIHQDSQQQLQLLPGSGRLRAAKLMQIEAICDAEDVLVWSIAATPAIERLKVWEFDSKNGWHGLPDMQLRASEPAARLMRFTSLPAEKALILN</sequence>